<dbReference type="STRING" id="196109.A0A136JKL1"/>
<dbReference type="Pfam" id="PF00106">
    <property type="entry name" value="adh_short"/>
    <property type="match status" value="1"/>
</dbReference>
<keyword evidence="2" id="KW-0560">Oxidoreductase</keyword>
<protein>
    <recommendedName>
        <fullName evidence="6">15-hydroxyprostaglandin dehydrogenase</fullName>
    </recommendedName>
</protein>
<accession>A0A136JKL1</accession>
<dbReference type="SUPFAM" id="SSF51735">
    <property type="entry name" value="NAD(P)-binding Rossmann-fold domains"/>
    <property type="match status" value="1"/>
</dbReference>
<comment type="similarity">
    <text evidence="1 3">Belongs to the short-chain dehydrogenases/reductases (SDR) family.</text>
</comment>
<dbReference type="Proteomes" id="UP000070501">
    <property type="component" value="Unassembled WGS sequence"/>
</dbReference>
<organism evidence="4 5">
    <name type="scientific">Microdochium bolleyi</name>
    <dbReference type="NCBI Taxonomy" id="196109"/>
    <lineage>
        <taxon>Eukaryota</taxon>
        <taxon>Fungi</taxon>
        <taxon>Dikarya</taxon>
        <taxon>Ascomycota</taxon>
        <taxon>Pezizomycotina</taxon>
        <taxon>Sordariomycetes</taxon>
        <taxon>Xylariomycetidae</taxon>
        <taxon>Xylariales</taxon>
        <taxon>Microdochiaceae</taxon>
        <taxon>Microdochium</taxon>
    </lineage>
</organism>
<dbReference type="OrthoDB" id="5296at2759"/>
<keyword evidence="5" id="KW-1185">Reference proteome</keyword>
<dbReference type="GO" id="GO:0016616">
    <property type="term" value="F:oxidoreductase activity, acting on the CH-OH group of donors, NAD or NADP as acceptor"/>
    <property type="evidence" value="ECO:0007669"/>
    <property type="project" value="TreeGrafter"/>
</dbReference>
<evidence type="ECO:0000256" key="1">
    <source>
        <dbReference type="ARBA" id="ARBA00006484"/>
    </source>
</evidence>
<dbReference type="Gene3D" id="3.40.50.720">
    <property type="entry name" value="NAD(P)-binding Rossmann-like Domain"/>
    <property type="match status" value="1"/>
</dbReference>
<dbReference type="EMBL" id="KQ964245">
    <property type="protein sequence ID" value="KXJ97698.1"/>
    <property type="molecule type" value="Genomic_DNA"/>
</dbReference>
<sequence length="310" mass="33673">MSTYNLASKKALVTGGGSGICHALCSKLLESGVKVLIADLSLRPEAEATYARYPHPPKSAGDASAIFLKTDMSDWSSINATWKYALETFGQIDIVVNGAGIYEPPNSSFWEAPGVSSVAEDDANATRGQYKTFGVNTIGPIRLAQIAIDYWLHNRQVEANLLWFASVGGYVHSIQSPMYFASKAAIVSMARSLHALKKEFGIRNSAICPGAVYTPIFHPDYCKDRVQPNDLTMTPDQCAAVAVSLLVEPQYGDGSVVEAMLVGKRGEAIVNVRDVPLEALYPTAGPVGEDNHLLEEEQKFVQQMKDTWRA</sequence>
<dbReference type="InterPro" id="IPR002347">
    <property type="entry name" value="SDR_fam"/>
</dbReference>
<reference evidence="5" key="1">
    <citation type="submission" date="2016-02" db="EMBL/GenBank/DDBJ databases">
        <title>Draft genome sequence of Microdochium bolleyi, a fungal endophyte of beachgrass.</title>
        <authorList>
            <consortium name="DOE Joint Genome Institute"/>
            <person name="David A.S."/>
            <person name="May G."/>
            <person name="Haridas S."/>
            <person name="Lim J."/>
            <person name="Wang M."/>
            <person name="Labutti K."/>
            <person name="Lipzen A."/>
            <person name="Barry K."/>
            <person name="Grigoriev I.V."/>
        </authorList>
    </citation>
    <scope>NUCLEOTIDE SEQUENCE [LARGE SCALE GENOMIC DNA]</scope>
    <source>
        <strain evidence="5">J235TASD1</strain>
    </source>
</reference>
<dbReference type="PRINTS" id="PR00081">
    <property type="entry name" value="GDHRDH"/>
</dbReference>
<evidence type="ECO:0000313" key="4">
    <source>
        <dbReference type="EMBL" id="KXJ97698.1"/>
    </source>
</evidence>
<dbReference type="PANTHER" id="PTHR44229">
    <property type="entry name" value="15-HYDROXYPROSTAGLANDIN DEHYDROGENASE [NAD(+)]"/>
    <property type="match status" value="1"/>
</dbReference>
<dbReference type="PANTHER" id="PTHR44229:SF4">
    <property type="entry name" value="15-HYDROXYPROSTAGLANDIN DEHYDROGENASE [NAD(+)]"/>
    <property type="match status" value="1"/>
</dbReference>
<name>A0A136JKL1_9PEZI</name>
<dbReference type="InterPro" id="IPR036291">
    <property type="entry name" value="NAD(P)-bd_dom_sf"/>
</dbReference>
<evidence type="ECO:0008006" key="6">
    <source>
        <dbReference type="Google" id="ProtNLM"/>
    </source>
</evidence>
<evidence type="ECO:0000313" key="5">
    <source>
        <dbReference type="Proteomes" id="UP000070501"/>
    </source>
</evidence>
<dbReference type="GO" id="GO:0005737">
    <property type="term" value="C:cytoplasm"/>
    <property type="evidence" value="ECO:0007669"/>
    <property type="project" value="TreeGrafter"/>
</dbReference>
<gene>
    <name evidence="4" type="ORF">Micbo1qcDRAFT_192085</name>
</gene>
<proteinExistence type="inferred from homology"/>
<dbReference type="PRINTS" id="PR00080">
    <property type="entry name" value="SDRFAMILY"/>
</dbReference>
<evidence type="ECO:0000256" key="3">
    <source>
        <dbReference type="RuleBase" id="RU000363"/>
    </source>
</evidence>
<dbReference type="InParanoid" id="A0A136JKL1"/>
<evidence type="ECO:0000256" key="2">
    <source>
        <dbReference type="ARBA" id="ARBA00023002"/>
    </source>
</evidence>
<dbReference type="AlphaFoldDB" id="A0A136JKL1"/>